<keyword evidence="1" id="KW-0472">Membrane</keyword>
<evidence type="ECO:0000256" key="1">
    <source>
        <dbReference type="SAM" id="Phobius"/>
    </source>
</evidence>
<dbReference type="EMBL" id="VWXF01000002">
    <property type="protein sequence ID" value="NIF21359.1"/>
    <property type="molecule type" value="Genomic_DNA"/>
</dbReference>
<comment type="caution">
    <text evidence="2">The sequence shown here is derived from an EMBL/GenBank/DDBJ whole genome shotgun (WGS) entry which is preliminary data.</text>
</comment>
<evidence type="ECO:0000313" key="3">
    <source>
        <dbReference type="Proteomes" id="UP001515683"/>
    </source>
</evidence>
<gene>
    <name evidence="2" type="ORF">F3J40_07055</name>
</gene>
<dbReference type="Proteomes" id="UP001515683">
    <property type="component" value="Unassembled WGS sequence"/>
</dbReference>
<feature type="transmembrane region" description="Helical" evidence="1">
    <location>
        <begin position="57"/>
        <end position="78"/>
    </location>
</feature>
<evidence type="ECO:0000313" key="2">
    <source>
        <dbReference type="EMBL" id="NIF21359.1"/>
    </source>
</evidence>
<feature type="transmembrane region" description="Helical" evidence="1">
    <location>
        <begin position="98"/>
        <end position="116"/>
    </location>
</feature>
<dbReference type="RefSeq" id="WP_167013261.1">
    <property type="nucleotide sequence ID" value="NZ_VWXF01000002.1"/>
</dbReference>
<organism evidence="2 3">
    <name type="scientific">Candidatus Pantoea multigeneris</name>
    <dbReference type="NCBI Taxonomy" id="2608357"/>
    <lineage>
        <taxon>Bacteria</taxon>
        <taxon>Pseudomonadati</taxon>
        <taxon>Pseudomonadota</taxon>
        <taxon>Gammaproteobacteria</taxon>
        <taxon>Enterobacterales</taxon>
        <taxon>Erwiniaceae</taxon>
        <taxon>Pantoea</taxon>
    </lineage>
</organism>
<reference evidence="2 3" key="1">
    <citation type="journal article" date="2019" name="bioRxiv">
        <title>Bacteria contribute to plant secondary compound degradation in a generalist herbivore system.</title>
        <authorList>
            <person name="Francoeur C.B."/>
            <person name="Khadempour L."/>
            <person name="Moreira-Soto R.D."/>
            <person name="Gotting K."/>
            <person name="Book A.J."/>
            <person name="Pinto-Tomas A.A."/>
            <person name="Keefover-Ring K."/>
            <person name="Currie C.R."/>
        </authorList>
    </citation>
    <scope>NUCLEOTIDE SEQUENCE [LARGE SCALE GENOMIC DNA]</scope>
    <source>
        <strain evidence="2">Acro-835</strain>
    </source>
</reference>
<name>A0ABX0RD22_9GAMM</name>
<feature type="transmembrane region" description="Helical" evidence="1">
    <location>
        <begin position="136"/>
        <end position="156"/>
    </location>
</feature>
<protein>
    <submittedName>
        <fullName evidence="2">Uncharacterized protein</fullName>
    </submittedName>
</protein>
<keyword evidence="1" id="KW-0812">Transmembrane</keyword>
<keyword evidence="1" id="KW-1133">Transmembrane helix</keyword>
<accession>A0ABX0RD22</accession>
<proteinExistence type="predicted"/>
<keyword evidence="3" id="KW-1185">Reference proteome</keyword>
<sequence length="173" mass="20030">MNERKNCLNDDEVVPYFKSDSAQIKFEFIYLITLFITGCFFAFLFQFKLEISYNNKISLFSILGGFFGGWAYNAKWFYRVTARGKSNQYSFPWESHKFYWRIFIPFLSALVAFCSYTILSPETLISSIKGHGKSKVAFSICFVLGYFSDLVLSRLASWAEKLLPKKTGDNKHG</sequence>
<feature type="transmembrane region" description="Helical" evidence="1">
    <location>
        <begin position="28"/>
        <end position="45"/>
    </location>
</feature>